<proteinExistence type="predicted"/>
<organism evidence="2 3">
    <name type="scientific">Gaopeijia maritima</name>
    <dbReference type="NCBI Taxonomy" id="3119007"/>
    <lineage>
        <taxon>Bacteria</taxon>
        <taxon>Pseudomonadati</taxon>
        <taxon>Gemmatimonadota</taxon>
        <taxon>Longimicrobiia</taxon>
        <taxon>Gaopeijiales</taxon>
        <taxon>Gaopeijiaceae</taxon>
        <taxon>Gaopeijia</taxon>
    </lineage>
</organism>
<evidence type="ECO:0000313" key="2">
    <source>
        <dbReference type="EMBL" id="MEK9500269.1"/>
    </source>
</evidence>
<feature type="signal peptide" evidence="1">
    <location>
        <begin position="1"/>
        <end position="26"/>
    </location>
</feature>
<sequence length="185" mass="19554">MSRPLTGLTIALALVALALTPTSARAQALWPVSVEWSYGVLNGMSPSKQSDPRSKGQGSIVVAWRFGNRLAAGPVAALEVSGQGVSGDTACFPGDCLDPHSFGAVSLLVGWESADGRLRGTLGPGVTRAYGDWDNYRLALTARADGAVPLFGRLAFVLFARGHLIPSYQDRAYSFMNFGAGLRLR</sequence>
<reference evidence="2 3" key="1">
    <citation type="submission" date="2024-02" db="EMBL/GenBank/DDBJ databases">
        <title>A novel Gemmatimonadota bacterium.</title>
        <authorList>
            <person name="Du Z.-J."/>
            <person name="Ye Y.-Q."/>
        </authorList>
    </citation>
    <scope>NUCLEOTIDE SEQUENCE [LARGE SCALE GENOMIC DNA]</scope>
    <source>
        <strain evidence="2 3">DH-20</strain>
    </source>
</reference>
<keyword evidence="3" id="KW-1185">Reference proteome</keyword>
<comment type="caution">
    <text evidence="2">The sequence shown here is derived from an EMBL/GenBank/DDBJ whole genome shotgun (WGS) entry which is preliminary data.</text>
</comment>
<dbReference type="Proteomes" id="UP001484239">
    <property type="component" value="Unassembled WGS sequence"/>
</dbReference>
<evidence type="ECO:0000313" key="3">
    <source>
        <dbReference type="Proteomes" id="UP001484239"/>
    </source>
</evidence>
<accession>A0ABU9E840</accession>
<feature type="chain" id="PRO_5046159794" evidence="1">
    <location>
        <begin position="27"/>
        <end position="185"/>
    </location>
</feature>
<keyword evidence="1" id="KW-0732">Signal</keyword>
<dbReference type="RefSeq" id="WP_405275235.1">
    <property type="nucleotide sequence ID" value="NZ_JBBHLI010000002.1"/>
</dbReference>
<dbReference type="EMBL" id="JBBHLI010000002">
    <property type="protein sequence ID" value="MEK9500269.1"/>
    <property type="molecule type" value="Genomic_DNA"/>
</dbReference>
<evidence type="ECO:0000256" key="1">
    <source>
        <dbReference type="SAM" id="SignalP"/>
    </source>
</evidence>
<protein>
    <submittedName>
        <fullName evidence="2">Uncharacterized protein</fullName>
    </submittedName>
</protein>
<gene>
    <name evidence="2" type="ORF">WI372_04710</name>
</gene>
<name>A0ABU9E840_9BACT</name>